<feature type="domain" description="FAD/NAD(P)-binding" evidence="5">
    <location>
        <begin position="5"/>
        <end position="293"/>
    </location>
</feature>
<dbReference type="GO" id="GO:0004174">
    <property type="term" value="F:electron-transferring-flavoprotein dehydrogenase activity"/>
    <property type="evidence" value="ECO:0007669"/>
    <property type="project" value="TreeGrafter"/>
</dbReference>
<dbReference type="OrthoDB" id="202203at2759"/>
<dbReference type="PANTHER" id="PTHR43735:SF3">
    <property type="entry name" value="FERROPTOSIS SUPPRESSOR PROTEIN 1"/>
    <property type="match status" value="1"/>
</dbReference>
<dbReference type="Gene3D" id="3.50.50.100">
    <property type="match status" value="1"/>
</dbReference>
<dbReference type="GO" id="GO:0005737">
    <property type="term" value="C:cytoplasm"/>
    <property type="evidence" value="ECO:0007669"/>
    <property type="project" value="TreeGrafter"/>
</dbReference>
<proteinExistence type="inferred from homology"/>
<dbReference type="InterPro" id="IPR036188">
    <property type="entry name" value="FAD/NAD-bd_sf"/>
</dbReference>
<reference evidence="6 7" key="1">
    <citation type="submission" date="2015-04" db="EMBL/GenBank/DDBJ databases">
        <title>Complete genome sequence of Schizopora paradoxa KUC8140, a cosmopolitan wood degrader in East Asia.</title>
        <authorList>
            <consortium name="DOE Joint Genome Institute"/>
            <person name="Min B."/>
            <person name="Park H."/>
            <person name="Jang Y."/>
            <person name="Kim J.-J."/>
            <person name="Kim K.H."/>
            <person name="Pangilinan J."/>
            <person name="Lipzen A."/>
            <person name="Riley R."/>
            <person name="Grigoriev I.V."/>
            <person name="Spatafora J.W."/>
            <person name="Choi I.-G."/>
        </authorList>
    </citation>
    <scope>NUCLEOTIDE SEQUENCE [LARGE SCALE GENOMIC DNA]</scope>
    <source>
        <strain evidence="6 7">KUC8140</strain>
    </source>
</reference>
<dbReference type="EMBL" id="KQ086003">
    <property type="protein sequence ID" value="KLO11314.1"/>
    <property type="molecule type" value="Genomic_DNA"/>
</dbReference>
<keyword evidence="3" id="KW-0274">FAD</keyword>
<evidence type="ECO:0000259" key="5">
    <source>
        <dbReference type="Pfam" id="PF07992"/>
    </source>
</evidence>
<evidence type="ECO:0000313" key="6">
    <source>
        <dbReference type="EMBL" id="KLO11314.1"/>
    </source>
</evidence>
<keyword evidence="2" id="KW-0285">Flavoprotein</keyword>
<dbReference type="GO" id="GO:0050660">
    <property type="term" value="F:flavin adenine dinucleotide binding"/>
    <property type="evidence" value="ECO:0007669"/>
    <property type="project" value="TreeGrafter"/>
</dbReference>
<protein>
    <submittedName>
        <fullName evidence="6">FAD/NAD(P)-binding domain-containing protein</fullName>
    </submittedName>
</protein>
<name>A0A0H2RHH9_9AGAM</name>
<gene>
    <name evidence="6" type="ORF">SCHPADRAFT_916065</name>
</gene>
<dbReference type="Proteomes" id="UP000053477">
    <property type="component" value="Unassembled WGS sequence"/>
</dbReference>
<comment type="similarity">
    <text evidence="1">Belongs to the FAD-dependent oxidoreductase family.</text>
</comment>
<dbReference type="SUPFAM" id="SSF51905">
    <property type="entry name" value="FAD/NAD(P)-binding domain"/>
    <property type="match status" value="1"/>
</dbReference>
<evidence type="ECO:0000256" key="4">
    <source>
        <dbReference type="ARBA" id="ARBA00023002"/>
    </source>
</evidence>
<evidence type="ECO:0000256" key="3">
    <source>
        <dbReference type="ARBA" id="ARBA00022827"/>
    </source>
</evidence>
<keyword evidence="7" id="KW-1185">Reference proteome</keyword>
<evidence type="ECO:0000256" key="2">
    <source>
        <dbReference type="ARBA" id="ARBA00022630"/>
    </source>
</evidence>
<dbReference type="AlphaFoldDB" id="A0A0H2RHH9"/>
<sequence length="375" mass="40315">MSKQNVVVLGGGGSGAHIARALSAKLDQSRFNLVLVTLADRYVHMPALVRLTVDTPDTKYLEENALISYDHLFIGGKGTVKVGKVVSIDRDEGQSSGVLKLEDGDTVPYAFLVVATGSKWEGPLSELNVSNTEGFKASLKAWRDKFAKANDIVIVGAGPVGLELSGELRDTYPSKNITIVHNQELPLSDIYPDKLRKGIVKGWAARNIQFVFSDSIEGDLADGATTVTTRNGKTITADVLVSARGGRPNTELLQRLGSDVLDENGRARIDQYLRLANFTNIFVAGDITNYKEVKQVAKYPGHVSVITSNILSLTNGGQPKSAYKGTFEAVLLSNGKASGIGYLGKLWGLMFGKTLVVMAKSKDLFVSRTRGLLGA</sequence>
<dbReference type="PRINTS" id="PR00411">
    <property type="entry name" value="PNDRDTASEI"/>
</dbReference>
<dbReference type="Pfam" id="PF07992">
    <property type="entry name" value="Pyr_redox_2"/>
    <property type="match status" value="1"/>
</dbReference>
<keyword evidence="4" id="KW-0560">Oxidoreductase</keyword>
<dbReference type="PRINTS" id="PR00368">
    <property type="entry name" value="FADPNR"/>
</dbReference>
<dbReference type="InterPro" id="IPR023753">
    <property type="entry name" value="FAD/NAD-binding_dom"/>
</dbReference>
<dbReference type="STRING" id="27342.A0A0H2RHH9"/>
<evidence type="ECO:0000256" key="1">
    <source>
        <dbReference type="ARBA" id="ARBA00006442"/>
    </source>
</evidence>
<dbReference type="InParanoid" id="A0A0H2RHH9"/>
<dbReference type="PANTHER" id="PTHR43735">
    <property type="entry name" value="APOPTOSIS-INDUCING FACTOR 1"/>
    <property type="match status" value="1"/>
</dbReference>
<organism evidence="6 7">
    <name type="scientific">Schizopora paradoxa</name>
    <dbReference type="NCBI Taxonomy" id="27342"/>
    <lineage>
        <taxon>Eukaryota</taxon>
        <taxon>Fungi</taxon>
        <taxon>Dikarya</taxon>
        <taxon>Basidiomycota</taxon>
        <taxon>Agaricomycotina</taxon>
        <taxon>Agaricomycetes</taxon>
        <taxon>Hymenochaetales</taxon>
        <taxon>Schizoporaceae</taxon>
        <taxon>Schizopora</taxon>
    </lineage>
</organism>
<accession>A0A0H2RHH9</accession>
<evidence type="ECO:0000313" key="7">
    <source>
        <dbReference type="Proteomes" id="UP000053477"/>
    </source>
</evidence>